<keyword evidence="2" id="KW-1185">Reference proteome</keyword>
<evidence type="ECO:0000313" key="1">
    <source>
        <dbReference type="EMBL" id="ERJ93962.1"/>
    </source>
</evidence>
<dbReference type="EMBL" id="AWVF01000265">
    <property type="protein sequence ID" value="ERJ93962.1"/>
    <property type="molecule type" value="Genomic_DNA"/>
</dbReference>
<proteinExistence type="predicted"/>
<evidence type="ECO:0000313" key="2">
    <source>
        <dbReference type="Proteomes" id="UP000016662"/>
    </source>
</evidence>
<gene>
    <name evidence="1" type="ORF">RUMCAL_02131</name>
</gene>
<accession>U2KNV9</accession>
<sequence length="56" mass="6406">MIAKLYIYTNLKNFFWKVQHFGVLDCVYSEGIFCGVKNPAEMGDQKSSERNGNVKS</sequence>
<comment type="caution">
    <text evidence="1">The sequence shown here is derived from an EMBL/GenBank/DDBJ whole genome shotgun (WGS) entry which is preliminary data.</text>
</comment>
<name>U2KNV9_9FIRM</name>
<dbReference type="Proteomes" id="UP000016662">
    <property type="component" value="Unassembled WGS sequence"/>
</dbReference>
<organism evidence="1 2">
    <name type="scientific">Ruminococcus callidus ATCC 27760</name>
    <dbReference type="NCBI Taxonomy" id="411473"/>
    <lineage>
        <taxon>Bacteria</taxon>
        <taxon>Bacillati</taxon>
        <taxon>Bacillota</taxon>
        <taxon>Clostridia</taxon>
        <taxon>Eubacteriales</taxon>
        <taxon>Oscillospiraceae</taxon>
        <taxon>Ruminococcus</taxon>
    </lineage>
</organism>
<protein>
    <submittedName>
        <fullName evidence="1">Uncharacterized protein</fullName>
    </submittedName>
</protein>
<dbReference type="AlphaFoldDB" id="U2KNV9"/>
<reference evidence="1 2" key="1">
    <citation type="submission" date="2013-07" db="EMBL/GenBank/DDBJ databases">
        <authorList>
            <person name="Weinstock G."/>
            <person name="Sodergren E."/>
            <person name="Wylie T."/>
            <person name="Fulton L."/>
            <person name="Fulton R."/>
            <person name="Fronick C."/>
            <person name="O'Laughlin M."/>
            <person name="Godfrey J."/>
            <person name="Miner T."/>
            <person name="Herter B."/>
            <person name="Appelbaum E."/>
            <person name="Cordes M."/>
            <person name="Lek S."/>
            <person name="Wollam A."/>
            <person name="Pepin K.H."/>
            <person name="Palsikar V.B."/>
            <person name="Mitreva M."/>
            <person name="Wilson R.K."/>
        </authorList>
    </citation>
    <scope>NUCLEOTIDE SEQUENCE [LARGE SCALE GENOMIC DNA]</scope>
    <source>
        <strain evidence="1 2">ATCC 27760</strain>
    </source>
</reference>
<dbReference type="STRING" id="411473.RUMCAL_02131"/>
<dbReference type="HOGENOM" id="CLU_3011574_0_0_9"/>